<dbReference type="InterPro" id="IPR002545">
    <property type="entry name" value="CheW-lke_dom"/>
</dbReference>
<evidence type="ECO:0000256" key="2">
    <source>
        <dbReference type="ARBA" id="ARBA00024867"/>
    </source>
</evidence>
<dbReference type="PIRSF" id="PIRSF002867">
    <property type="entry name" value="CheV"/>
    <property type="match status" value="1"/>
</dbReference>
<evidence type="ECO:0000259" key="5">
    <source>
        <dbReference type="PROSITE" id="PS50851"/>
    </source>
</evidence>
<comment type="caution">
    <text evidence="6">The sequence shown here is derived from an EMBL/GenBank/DDBJ whole genome shotgun (WGS) entry which is preliminary data.</text>
</comment>
<dbReference type="Pfam" id="PF01584">
    <property type="entry name" value="CheW"/>
    <property type="match status" value="1"/>
</dbReference>
<evidence type="ECO:0000259" key="4">
    <source>
        <dbReference type="PROSITE" id="PS50110"/>
    </source>
</evidence>
<dbReference type="InterPro" id="IPR036061">
    <property type="entry name" value="CheW-like_dom_sf"/>
</dbReference>
<evidence type="ECO:0000256" key="3">
    <source>
        <dbReference type="PROSITE-ProRule" id="PRU00169"/>
    </source>
</evidence>
<dbReference type="InterPro" id="IPR001789">
    <property type="entry name" value="Sig_transdc_resp-reg_receiver"/>
</dbReference>
<sequence>MKKKNEKEGILLESGTNEIEIMKFRVLGEFYGINVAKVKEIMMTEKIKPMPHSHPSVEGFFKPRQQLITVINLANYLTGVTPEQGVRDLFIITHFNKMMVAFRVDSIEGISRISWQSIQKPDRTLANGAESVATGIAQCDDQLVTILDFEKIVAEISPETSIKMEEIEQMGERDITTAPIVIAEDSVLLQKMIGAALQKAGFTNVSIFNNGQEAWDYLSSLRNDQNLYQKVNLLITDIEMPMMDGHRLTKLVKDDMRLKRIPVVIFSSLINDQMRIKGKELGADEQLTKPEIGHLVEVLDTLIKRFRESDHALLVK</sequence>
<reference evidence="6 7" key="1">
    <citation type="submission" date="2011-08" db="EMBL/GenBank/DDBJ databases">
        <title>The Genome Sequence of Oribacterium sp. ACB7.</title>
        <authorList>
            <consortium name="The Broad Institute Genome Sequencing Platform"/>
            <person name="Earl A."/>
            <person name="Ward D."/>
            <person name="Feldgarden M."/>
            <person name="Gevers D."/>
            <person name="Sizova M."/>
            <person name="Hazen A."/>
            <person name="Epstein S."/>
            <person name="Young S.K."/>
            <person name="Zeng Q."/>
            <person name="Gargeya S."/>
            <person name="Fitzgerald M."/>
            <person name="Haas B."/>
            <person name="Abouelleil A."/>
            <person name="Alvarado L."/>
            <person name="Arachchi H.M."/>
            <person name="Berlin A."/>
            <person name="Brown A."/>
            <person name="Chapman S.B."/>
            <person name="Chen Z."/>
            <person name="Dunbar C."/>
            <person name="Freedman E."/>
            <person name="Gearin G."/>
            <person name="Gellesch M."/>
            <person name="Goldberg J."/>
            <person name="Griggs A."/>
            <person name="Gujja S."/>
            <person name="Heiman D."/>
            <person name="Howarth C."/>
            <person name="Larson L."/>
            <person name="Lui A."/>
            <person name="MacDonald P.J.P."/>
            <person name="Montmayeur A."/>
            <person name="Murphy C."/>
            <person name="Neiman D."/>
            <person name="Pearson M."/>
            <person name="Priest M."/>
            <person name="Roberts A."/>
            <person name="Saif S."/>
            <person name="Shea T."/>
            <person name="Shenoy N."/>
            <person name="Sisk P."/>
            <person name="Stolte C."/>
            <person name="Sykes S."/>
            <person name="Wortman J."/>
            <person name="Nusbaum C."/>
            <person name="Birren B."/>
        </authorList>
    </citation>
    <scope>NUCLEOTIDE SEQUENCE [LARGE SCALE GENOMIC DNA]</scope>
    <source>
        <strain evidence="6 7">ACB7</strain>
    </source>
</reference>
<dbReference type="SMART" id="SM00448">
    <property type="entry name" value="REC"/>
    <property type="match status" value="1"/>
</dbReference>
<dbReference type="GO" id="GO:0000160">
    <property type="term" value="P:phosphorelay signal transduction system"/>
    <property type="evidence" value="ECO:0007669"/>
    <property type="project" value="InterPro"/>
</dbReference>
<dbReference type="PROSITE" id="PS50851">
    <property type="entry name" value="CHEW"/>
    <property type="match status" value="1"/>
</dbReference>
<dbReference type="PATRIC" id="fig|796944.3.peg.117"/>
<accession>G9WR99</accession>
<dbReference type="Gene3D" id="3.40.50.2300">
    <property type="match status" value="1"/>
</dbReference>
<dbReference type="HOGENOM" id="CLU_048995_0_1_9"/>
<dbReference type="PANTHER" id="PTHR47233">
    <property type="entry name" value="CHEMOTAXIS PROTEIN CHEV"/>
    <property type="match status" value="1"/>
</dbReference>
<keyword evidence="7" id="KW-1185">Reference proteome</keyword>
<dbReference type="PROSITE" id="PS50110">
    <property type="entry name" value="RESPONSE_REGULATORY"/>
    <property type="match status" value="1"/>
</dbReference>
<dbReference type="AlphaFoldDB" id="G9WR99"/>
<dbReference type="Gene3D" id="2.30.30.40">
    <property type="entry name" value="SH3 Domains"/>
    <property type="match status" value="1"/>
</dbReference>
<feature type="modified residue" description="4-aspartylphosphate" evidence="3">
    <location>
        <position position="237"/>
    </location>
</feature>
<keyword evidence="3" id="KW-0597">Phosphoprotein</keyword>
<dbReference type="SUPFAM" id="SSF52172">
    <property type="entry name" value="CheY-like"/>
    <property type="match status" value="1"/>
</dbReference>
<dbReference type="SUPFAM" id="SSF50341">
    <property type="entry name" value="CheW-like"/>
    <property type="match status" value="1"/>
</dbReference>
<dbReference type="RefSeq" id="WP_009429137.1">
    <property type="nucleotide sequence ID" value="NZ_JH414506.1"/>
</dbReference>
<dbReference type="Pfam" id="PF00072">
    <property type="entry name" value="Response_reg"/>
    <property type="match status" value="1"/>
</dbReference>
<dbReference type="InterPro" id="IPR011006">
    <property type="entry name" value="CheY-like_superfamily"/>
</dbReference>
<dbReference type="Proteomes" id="UP000003527">
    <property type="component" value="Unassembled WGS sequence"/>
</dbReference>
<gene>
    <name evidence="6" type="ORF">HMPREF9624_01615</name>
</gene>
<feature type="domain" description="Response regulatory" evidence="4">
    <location>
        <begin position="179"/>
        <end position="304"/>
    </location>
</feature>
<evidence type="ECO:0000313" key="7">
    <source>
        <dbReference type="Proteomes" id="UP000003527"/>
    </source>
</evidence>
<protein>
    <recommendedName>
        <fullName evidence="1">Stage 0 sporulation protein A homolog</fullName>
    </recommendedName>
</protein>
<evidence type="ECO:0000256" key="1">
    <source>
        <dbReference type="ARBA" id="ARBA00018672"/>
    </source>
</evidence>
<dbReference type="GO" id="GO:0006935">
    <property type="term" value="P:chemotaxis"/>
    <property type="evidence" value="ECO:0007669"/>
    <property type="project" value="InterPro"/>
</dbReference>
<evidence type="ECO:0000313" key="6">
    <source>
        <dbReference type="EMBL" id="EHL14286.1"/>
    </source>
</evidence>
<organism evidence="6 7">
    <name type="scientific">Oribacterium asaccharolyticum ACB7</name>
    <dbReference type="NCBI Taxonomy" id="796944"/>
    <lineage>
        <taxon>Bacteria</taxon>
        <taxon>Bacillati</taxon>
        <taxon>Bacillota</taxon>
        <taxon>Clostridia</taxon>
        <taxon>Lachnospirales</taxon>
        <taxon>Lachnospiraceae</taxon>
        <taxon>Oribacterium</taxon>
    </lineage>
</organism>
<name>G9WR99_9FIRM</name>
<dbReference type="InterPro" id="IPR024181">
    <property type="entry name" value="Chemotax_regulator_CheV"/>
</dbReference>
<feature type="domain" description="CheW-like" evidence="5">
    <location>
        <begin position="18"/>
        <end position="158"/>
    </location>
</feature>
<comment type="function">
    <text evidence="2">May play the central regulatory role in sporulation. It may be an element of the effector pathway responsible for the activation of sporulation genes in response to nutritional stress. Spo0A may act in concert with spo0H (a sigma factor) to control the expression of some genes that are critical to the sporulation process.</text>
</comment>
<proteinExistence type="predicted"/>
<dbReference type="EMBL" id="AFZD01000003">
    <property type="protein sequence ID" value="EHL14286.1"/>
    <property type="molecule type" value="Genomic_DNA"/>
</dbReference>
<dbReference type="PANTHER" id="PTHR47233:SF3">
    <property type="entry name" value="CHEMOTAXIS PROTEIN CHEV"/>
    <property type="match status" value="1"/>
</dbReference>
<dbReference type="Gene3D" id="2.40.50.180">
    <property type="entry name" value="CheA-289, Domain 4"/>
    <property type="match status" value="1"/>
</dbReference>
<dbReference type="SMART" id="SM00260">
    <property type="entry name" value="CheW"/>
    <property type="match status" value="1"/>
</dbReference>